<dbReference type="Gene3D" id="1.10.1740.10">
    <property type="match status" value="1"/>
</dbReference>
<dbReference type="InterPro" id="IPR013324">
    <property type="entry name" value="RNA_pol_sigma_r3/r4-like"/>
</dbReference>
<name>Q2L0R0_BORA1</name>
<dbReference type="Proteomes" id="UP000001977">
    <property type="component" value="Chromosome"/>
</dbReference>
<evidence type="ECO:0000256" key="3">
    <source>
        <dbReference type="ARBA" id="ARBA00023082"/>
    </source>
</evidence>
<dbReference type="InterPro" id="IPR014284">
    <property type="entry name" value="RNA_pol_sigma-70_dom"/>
</dbReference>
<dbReference type="Pfam" id="PF04542">
    <property type="entry name" value="Sigma70_r2"/>
    <property type="match status" value="1"/>
</dbReference>
<sequence>MSNPLQAVCEDHYVWLCQWWRRRLDHADEAADLAHDTFLRVLRKPEEISCLRQPRAYLTPIARGLLNDHWRRRSLERAWLEALAQLPPEYEIAPDMLLQMQQALQHLDDMLAALAPRAREVFVLSQLEGLSYAKIAAQTGLNERTVKRYMAQSFEHCLTLVGG</sequence>
<dbReference type="Gene3D" id="1.10.10.10">
    <property type="entry name" value="Winged helix-like DNA-binding domain superfamily/Winged helix DNA-binding domain"/>
    <property type="match status" value="1"/>
</dbReference>
<gene>
    <name evidence="7" type="ordered locus">BAV1842</name>
</gene>
<dbReference type="HOGENOM" id="CLU_047691_12_1_4"/>
<dbReference type="PANTHER" id="PTHR43133">
    <property type="entry name" value="RNA POLYMERASE ECF-TYPE SIGMA FACTO"/>
    <property type="match status" value="1"/>
</dbReference>
<dbReference type="InterPro" id="IPR039425">
    <property type="entry name" value="RNA_pol_sigma-70-like"/>
</dbReference>
<protein>
    <submittedName>
        <fullName evidence="7">RNA polymerase sigma factor</fullName>
    </submittedName>
</protein>
<comment type="similarity">
    <text evidence="1">Belongs to the sigma-70 factor family. ECF subfamily.</text>
</comment>
<organism evidence="7 8">
    <name type="scientific">Bordetella avium (strain 197N)</name>
    <dbReference type="NCBI Taxonomy" id="360910"/>
    <lineage>
        <taxon>Bacteria</taxon>
        <taxon>Pseudomonadati</taxon>
        <taxon>Pseudomonadota</taxon>
        <taxon>Betaproteobacteria</taxon>
        <taxon>Burkholderiales</taxon>
        <taxon>Alcaligenaceae</taxon>
        <taxon>Bordetella</taxon>
    </lineage>
</organism>
<dbReference type="AlphaFoldDB" id="Q2L0R0"/>
<dbReference type="InterPro" id="IPR007627">
    <property type="entry name" value="RNA_pol_sigma70_r2"/>
</dbReference>
<dbReference type="GO" id="GO:0016987">
    <property type="term" value="F:sigma factor activity"/>
    <property type="evidence" value="ECO:0007669"/>
    <property type="project" value="UniProtKB-KW"/>
</dbReference>
<dbReference type="PANTHER" id="PTHR43133:SF63">
    <property type="entry name" value="RNA POLYMERASE SIGMA FACTOR FECI-RELATED"/>
    <property type="match status" value="1"/>
</dbReference>
<dbReference type="EMBL" id="AM167904">
    <property type="protein sequence ID" value="CAJ49451.1"/>
    <property type="molecule type" value="Genomic_DNA"/>
</dbReference>
<dbReference type="Pfam" id="PF08281">
    <property type="entry name" value="Sigma70_r4_2"/>
    <property type="match status" value="1"/>
</dbReference>
<dbReference type="STRING" id="360910.BAV1842"/>
<dbReference type="InterPro" id="IPR036388">
    <property type="entry name" value="WH-like_DNA-bd_sf"/>
</dbReference>
<evidence type="ECO:0000256" key="4">
    <source>
        <dbReference type="ARBA" id="ARBA00023163"/>
    </source>
</evidence>
<evidence type="ECO:0000313" key="8">
    <source>
        <dbReference type="Proteomes" id="UP000001977"/>
    </source>
</evidence>
<feature type="domain" description="RNA polymerase sigma factor 70 region 4 type 2" evidence="6">
    <location>
        <begin position="107"/>
        <end position="157"/>
    </location>
</feature>
<dbReference type="eggNOG" id="COG1595">
    <property type="taxonomic scope" value="Bacteria"/>
</dbReference>
<evidence type="ECO:0000313" key="7">
    <source>
        <dbReference type="EMBL" id="CAJ49451.1"/>
    </source>
</evidence>
<dbReference type="GO" id="GO:0006352">
    <property type="term" value="P:DNA-templated transcription initiation"/>
    <property type="evidence" value="ECO:0007669"/>
    <property type="project" value="InterPro"/>
</dbReference>
<dbReference type="CDD" id="cd06171">
    <property type="entry name" value="Sigma70_r4"/>
    <property type="match status" value="1"/>
</dbReference>
<keyword evidence="8" id="KW-1185">Reference proteome</keyword>
<dbReference type="KEGG" id="bav:BAV1842"/>
<dbReference type="OrthoDB" id="8654550at2"/>
<keyword evidence="3" id="KW-0731">Sigma factor</keyword>
<dbReference type="GO" id="GO:0003677">
    <property type="term" value="F:DNA binding"/>
    <property type="evidence" value="ECO:0007669"/>
    <property type="project" value="InterPro"/>
</dbReference>
<dbReference type="RefSeq" id="WP_012417512.1">
    <property type="nucleotide sequence ID" value="NC_010645.1"/>
</dbReference>
<dbReference type="NCBIfam" id="TIGR02937">
    <property type="entry name" value="sigma70-ECF"/>
    <property type="match status" value="1"/>
</dbReference>
<evidence type="ECO:0000259" key="6">
    <source>
        <dbReference type="Pfam" id="PF08281"/>
    </source>
</evidence>
<keyword evidence="4" id="KW-0804">Transcription</keyword>
<feature type="domain" description="RNA polymerase sigma-70 region 2" evidence="5">
    <location>
        <begin position="10"/>
        <end position="74"/>
    </location>
</feature>
<accession>Q2L0R0</accession>
<evidence type="ECO:0000256" key="2">
    <source>
        <dbReference type="ARBA" id="ARBA00023015"/>
    </source>
</evidence>
<dbReference type="InterPro" id="IPR013325">
    <property type="entry name" value="RNA_pol_sigma_r2"/>
</dbReference>
<dbReference type="SUPFAM" id="SSF88946">
    <property type="entry name" value="Sigma2 domain of RNA polymerase sigma factors"/>
    <property type="match status" value="1"/>
</dbReference>
<reference evidence="7 8" key="1">
    <citation type="journal article" date="2006" name="J. Bacteriol.">
        <title>Comparison of the genome sequence of the poultry pathogen Bordetella avium with those of B. bronchiseptica, B. pertussis, and B. parapertussis reveals extensive diversity in surface structures associated with host interaction.</title>
        <authorList>
            <person name="Sebaihia M."/>
            <person name="Preston A."/>
            <person name="Maskell D.J."/>
            <person name="Kuzmiak H."/>
            <person name="Connell T.D."/>
            <person name="King N.D."/>
            <person name="Orndorff P.E."/>
            <person name="Miyamoto D.M."/>
            <person name="Thomson N.R."/>
            <person name="Harris D."/>
            <person name="Goble A."/>
            <person name="Lord A."/>
            <person name="Murphy L."/>
            <person name="Quail M.A."/>
            <person name="Rutter S."/>
            <person name="Squares R."/>
            <person name="Squares S."/>
            <person name="Woodward J."/>
            <person name="Parkhill J."/>
            <person name="Temple L.M."/>
        </authorList>
    </citation>
    <scope>NUCLEOTIDE SEQUENCE [LARGE SCALE GENOMIC DNA]</scope>
    <source>
        <strain evidence="7 8">197N</strain>
    </source>
</reference>
<evidence type="ECO:0000256" key="1">
    <source>
        <dbReference type="ARBA" id="ARBA00010641"/>
    </source>
</evidence>
<evidence type="ECO:0000259" key="5">
    <source>
        <dbReference type="Pfam" id="PF04542"/>
    </source>
</evidence>
<dbReference type="InterPro" id="IPR013249">
    <property type="entry name" value="RNA_pol_sigma70_r4_t2"/>
</dbReference>
<proteinExistence type="inferred from homology"/>
<keyword evidence="2" id="KW-0805">Transcription regulation</keyword>
<dbReference type="SUPFAM" id="SSF88659">
    <property type="entry name" value="Sigma3 and sigma4 domains of RNA polymerase sigma factors"/>
    <property type="match status" value="1"/>
</dbReference>